<keyword evidence="2" id="KW-1133">Transmembrane helix</keyword>
<protein>
    <recommendedName>
        <fullName evidence="5">Transmembrane protein</fullName>
    </recommendedName>
</protein>
<keyword evidence="2" id="KW-0472">Membrane</keyword>
<feature type="transmembrane region" description="Helical" evidence="2">
    <location>
        <begin position="74"/>
        <end position="95"/>
    </location>
</feature>
<dbReference type="EMBL" id="JBDJPC010000007">
    <property type="protein sequence ID" value="KAL1494096.1"/>
    <property type="molecule type" value="Genomic_DNA"/>
</dbReference>
<keyword evidence="4" id="KW-1185">Reference proteome</keyword>
<gene>
    <name evidence="3" type="ORF">ABEB36_009747</name>
</gene>
<dbReference type="AlphaFoldDB" id="A0ABD1EHJ7"/>
<proteinExistence type="predicted"/>
<keyword evidence="2" id="KW-0812">Transmembrane</keyword>
<accession>A0ABD1EHJ7</accession>
<dbReference type="Proteomes" id="UP001566132">
    <property type="component" value="Unassembled WGS sequence"/>
</dbReference>
<reference evidence="3 4" key="1">
    <citation type="submission" date="2024-05" db="EMBL/GenBank/DDBJ databases">
        <title>Genetic variation in Jamaican populations of the coffee berry borer (Hypothenemus hampei).</title>
        <authorList>
            <person name="Errbii M."/>
            <person name="Myrie A."/>
        </authorList>
    </citation>
    <scope>NUCLEOTIDE SEQUENCE [LARGE SCALE GENOMIC DNA]</scope>
    <source>
        <strain evidence="3">JA-Hopewell-2020-01-JO</strain>
        <tissue evidence="3">Whole body</tissue>
    </source>
</reference>
<feature type="transmembrane region" description="Helical" evidence="2">
    <location>
        <begin position="107"/>
        <end position="128"/>
    </location>
</feature>
<evidence type="ECO:0008006" key="5">
    <source>
        <dbReference type="Google" id="ProtNLM"/>
    </source>
</evidence>
<feature type="transmembrane region" description="Helical" evidence="2">
    <location>
        <begin position="134"/>
        <end position="152"/>
    </location>
</feature>
<comment type="caution">
    <text evidence="3">The sequence shown here is derived from an EMBL/GenBank/DDBJ whole genome shotgun (WGS) entry which is preliminary data.</text>
</comment>
<evidence type="ECO:0000256" key="2">
    <source>
        <dbReference type="SAM" id="Phobius"/>
    </source>
</evidence>
<feature type="transmembrane region" description="Helical" evidence="2">
    <location>
        <begin position="45"/>
        <end position="62"/>
    </location>
</feature>
<organism evidence="3 4">
    <name type="scientific">Hypothenemus hampei</name>
    <name type="common">Coffee berry borer</name>
    <dbReference type="NCBI Taxonomy" id="57062"/>
    <lineage>
        <taxon>Eukaryota</taxon>
        <taxon>Metazoa</taxon>
        <taxon>Ecdysozoa</taxon>
        <taxon>Arthropoda</taxon>
        <taxon>Hexapoda</taxon>
        <taxon>Insecta</taxon>
        <taxon>Pterygota</taxon>
        <taxon>Neoptera</taxon>
        <taxon>Endopterygota</taxon>
        <taxon>Coleoptera</taxon>
        <taxon>Polyphaga</taxon>
        <taxon>Cucujiformia</taxon>
        <taxon>Curculionidae</taxon>
        <taxon>Scolytinae</taxon>
        <taxon>Hypothenemus</taxon>
    </lineage>
</organism>
<feature type="region of interest" description="Disordered" evidence="1">
    <location>
        <begin position="318"/>
        <end position="348"/>
    </location>
</feature>
<evidence type="ECO:0000313" key="4">
    <source>
        <dbReference type="Proteomes" id="UP001566132"/>
    </source>
</evidence>
<evidence type="ECO:0000313" key="3">
    <source>
        <dbReference type="EMBL" id="KAL1494096.1"/>
    </source>
</evidence>
<name>A0ABD1EHJ7_HYPHA</name>
<sequence>MYVEETILPVRTKNMDISSSVINQSQARIYFVQNQTQKSLRPFKWFELVFSVLCVGFAISRISGTGLKLGTKLLITLADSFGTLIVLLELVYSYFKKNLSLTFQIGSSAMDFAIFITTTTMLYYTNYLENLNQIFLYLNGFTSIIFLTDFLCKITMSSLLYQAIQEKFVIDVGVNTINFPSSSSSKPKFQGTKSSLTTTPITYGGTFPIGKNQPPFLPEERLNYPPAEGCSYYCPSETKCFKHNSKSMNLIQFYPRHEDKGTSTLIPFYLEEERVKRKSPWTLSTLTNSRKIESRKQTTPITYSGTFAVNKDLVPITGSSPKASPRVRKLHPIRSAGNSPRRDDSVTFGNSRRLDHISEERVSMECSSLKSLEEYYSQSSILPGSVVIE</sequence>
<evidence type="ECO:0000256" key="1">
    <source>
        <dbReference type="SAM" id="MobiDB-lite"/>
    </source>
</evidence>